<name>A0A518B6K6_9BACT</name>
<dbReference type="PANTHER" id="PTHR30093:SF2">
    <property type="entry name" value="TYPE II SECRETION SYSTEM PROTEIN H"/>
    <property type="match status" value="1"/>
</dbReference>
<dbReference type="RefSeq" id="WP_145259491.1">
    <property type="nucleotide sequence ID" value="NZ_CP036279.1"/>
</dbReference>
<dbReference type="Gene3D" id="3.30.700.10">
    <property type="entry name" value="Glycoprotein, Type 4 Pilin"/>
    <property type="match status" value="1"/>
</dbReference>
<proteinExistence type="predicted"/>
<dbReference type="OrthoDB" id="248713at2"/>
<dbReference type="InterPro" id="IPR045584">
    <property type="entry name" value="Pilin-like"/>
</dbReference>
<dbReference type="Pfam" id="PF07963">
    <property type="entry name" value="N_methyl"/>
    <property type="match status" value="1"/>
</dbReference>
<gene>
    <name evidence="3" type="ORF">Pan216_34770</name>
</gene>
<evidence type="ECO:0000313" key="3">
    <source>
        <dbReference type="EMBL" id="QDU62610.1"/>
    </source>
</evidence>
<protein>
    <recommendedName>
        <fullName evidence="2">DUF1559 domain-containing protein</fullName>
    </recommendedName>
</protein>
<evidence type="ECO:0000259" key="2">
    <source>
        <dbReference type="Pfam" id="PF07596"/>
    </source>
</evidence>
<dbReference type="NCBIfam" id="TIGR02532">
    <property type="entry name" value="IV_pilin_GFxxxE"/>
    <property type="match status" value="1"/>
</dbReference>
<organism evidence="3 4">
    <name type="scientific">Kolteria novifilia</name>
    <dbReference type="NCBI Taxonomy" id="2527975"/>
    <lineage>
        <taxon>Bacteria</taxon>
        <taxon>Pseudomonadati</taxon>
        <taxon>Planctomycetota</taxon>
        <taxon>Planctomycetia</taxon>
        <taxon>Kolteriales</taxon>
        <taxon>Kolteriaceae</taxon>
        <taxon>Kolteria</taxon>
    </lineage>
</organism>
<dbReference type="NCBIfam" id="TIGR04294">
    <property type="entry name" value="pre_pil_HX9DG"/>
    <property type="match status" value="1"/>
</dbReference>
<evidence type="ECO:0000256" key="1">
    <source>
        <dbReference type="SAM" id="Phobius"/>
    </source>
</evidence>
<dbReference type="InterPro" id="IPR011453">
    <property type="entry name" value="DUF1559"/>
</dbReference>
<dbReference type="EMBL" id="CP036279">
    <property type="protein sequence ID" value="QDU62610.1"/>
    <property type="molecule type" value="Genomic_DNA"/>
</dbReference>
<keyword evidence="4" id="KW-1185">Reference proteome</keyword>
<dbReference type="KEGG" id="knv:Pan216_34770"/>
<feature type="domain" description="DUF1559" evidence="2">
    <location>
        <begin position="35"/>
        <end position="296"/>
    </location>
</feature>
<sequence>MTLRKRRPSAFTLIELLVVIAIIGVLVGLLLPAIQQAREAARRAQCASHLKQLGTALHNYLDSTNGVIPRAVNHSTGPSCCCVTDNGEVGHTIHSMLLPYMDQQNLYDQINFNVRASSAENTTARATNVDVFMCPSAMVIDVNGYAPHNYPAAGSSHTYGLCGIHGSRTGSGVFASRWGLVNAGASPPSVVDGQMRLRNVVDGLSKTIGFSEYAKGLEYILPKYSSTRSRMGGSWFDPTLAYGNISFSSSNRSTPNNPEATYSTDINWGTVGSAHPGGVNALLLDGTVTFIGNGIDGSSWQALCTPQGNEIVEGY</sequence>
<keyword evidence="1" id="KW-0472">Membrane</keyword>
<reference evidence="3 4" key="1">
    <citation type="submission" date="2019-02" db="EMBL/GenBank/DDBJ databases">
        <title>Deep-cultivation of Planctomycetes and their phenomic and genomic characterization uncovers novel biology.</title>
        <authorList>
            <person name="Wiegand S."/>
            <person name="Jogler M."/>
            <person name="Boedeker C."/>
            <person name="Pinto D."/>
            <person name="Vollmers J."/>
            <person name="Rivas-Marin E."/>
            <person name="Kohn T."/>
            <person name="Peeters S.H."/>
            <person name="Heuer A."/>
            <person name="Rast P."/>
            <person name="Oberbeckmann S."/>
            <person name="Bunk B."/>
            <person name="Jeske O."/>
            <person name="Meyerdierks A."/>
            <person name="Storesund J.E."/>
            <person name="Kallscheuer N."/>
            <person name="Luecker S."/>
            <person name="Lage O.M."/>
            <person name="Pohl T."/>
            <person name="Merkel B.J."/>
            <person name="Hornburger P."/>
            <person name="Mueller R.-W."/>
            <person name="Bruemmer F."/>
            <person name="Labrenz M."/>
            <person name="Spormann A.M."/>
            <person name="Op den Camp H."/>
            <person name="Overmann J."/>
            <person name="Amann R."/>
            <person name="Jetten M.S.M."/>
            <person name="Mascher T."/>
            <person name="Medema M.H."/>
            <person name="Devos D.P."/>
            <person name="Kaster A.-K."/>
            <person name="Ovreas L."/>
            <person name="Rohde M."/>
            <person name="Galperin M.Y."/>
            <person name="Jogler C."/>
        </authorList>
    </citation>
    <scope>NUCLEOTIDE SEQUENCE [LARGE SCALE GENOMIC DNA]</scope>
    <source>
        <strain evidence="3 4">Pan216</strain>
    </source>
</reference>
<keyword evidence="1" id="KW-1133">Transmembrane helix</keyword>
<dbReference type="AlphaFoldDB" id="A0A518B6K6"/>
<keyword evidence="1" id="KW-0812">Transmembrane</keyword>
<dbReference type="InterPro" id="IPR012902">
    <property type="entry name" value="N_methyl_site"/>
</dbReference>
<dbReference type="Proteomes" id="UP000317093">
    <property type="component" value="Chromosome"/>
</dbReference>
<dbReference type="InterPro" id="IPR027558">
    <property type="entry name" value="Pre_pil_HX9DG_C"/>
</dbReference>
<evidence type="ECO:0000313" key="4">
    <source>
        <dbReference type="Proteomes" id="UP000317093"/>
    </source>
</evidence>
<dbReference type="PANTHER" id="PTHR30093">
    <property type="entry name" value="GENERAL SECRETION PATHWAY PROTEIN G"/>
    <property type="match status" value="1"/>
</dbReference>
<dbReference type="Pfam" id="PF07596">
    <property type="entry name" value="SBP_bac_10"/>
    <property type="match status" value="1"/>
</dbReference>
<feature type="transmembrane region" description="Helical" evidence="1">
    <location>
        <begin position="12"/>
        <end position="34"/>
    </location>
</feature>
<accession>A0A518B6K6</accession>
<dbReference type="SUPFAM" id="SSF54523">
    <property type="entry name" value="Pili subunits"/>
    <property type="match status" value="1"/>
</dbReference>